<name>A0AAU7AVN2_9ACTN</name>
<reference evidence="2" key="1">
    <citation type="submission" date="2022-12" db="EMBL/GenBank/DDBJ databases">
        <title>Paraconexibacter alkalitolerans sp. nov. and Baekduia alba sp. nov., isolated from soil and emended description of the genera Paraconexibacter (Chun et al., 2020) and Baekduia (An et al., 2020).</title>
        <authorList>
            <person name="Vieira S."/>
            <person name="Huber K.J."/>
            <person name="Geppert A."/>
            <person name="Wolf J."/>
            <person name="Neumann-Schaal M."/>
            <person name="Muesken M."/>
            <person name="Overmann J."/>
        </authorList>
    </citation>
    <scope>NUCLEOTIDE SEQUENCE</scope>
    <source>
        <strain evidence="2">AEG42_29</strain>
    </source>
</reference>
<dbReference type="Gene3D" id="3.40.50.150">
    <property type="entry name" value="Vaccinia Virus protein VP39"/>
    <property type="match status" value="1"/>
</dbReference>
<protein>
    <recommendedName>
        <fullName evidence="1">Methyltransferase domain-containing protein</fullName>
    </recommendedName>
</protein>
<dbReference type="Pfam" id="PF13649">
    <property type="entry name" value="Methyltransf_25"/>
    <property type="match status" value="1"/>
</dbReference>
<dbReference type="SUPFAM" id="SSF53335">
    <property type="entry name" value="S-adenosyl-L-methionine-dependent methyltransferases"/>
    <property type="match status" value="1"/>
</dbReference>
<dbReference type="AlphaFoldDB" id="A0AAU7AVN2"/>
<dbReference type="RefSeq" id="WP_354702210.1">
    <property type="nucleotide sequence ID" value="NZ_CP114014.1"/>
</dbReference>
<feature type="domain" description="Methyltransferase" evidence="1">
    <location>
        <begin position="40"/>
        <end position="136"/>
    </location>
</feature>
<evidence type="ECO:0000313" key="2">
    <source>
        <dbReference type="EMBL" id="XAY05707.1"/>
    </source>
</evidence>
<dbReference type="InterPro" id="IPR029063">
    <property type="entry name" value="SAM-dependent_MTases_sf"/>
</dbReference>
<dbReference type="KEGG" id="parq:DSM112329_02565"/>
<gene>
    <name evidence="2" type="ORF">DSM112329_02565</name>
</gene>
<organism evidence="2">
    <name type="scientific">Paraconexibacter sp. AEG42_29</name>
    <dbReference type="NCBI Taxonomy" id="2997339"/>
    <lineage>
        <taxon>Bacteria</taxon>
        <taxon>Bacillati</taxon>
        <taxon>Actinomycetota</taxon>
        <taxon>Thermoleophilia</taxon>
        <taxon>Solirubrobacterales</taxon>
        <taxon>Paraconexibacteraceae</taxon>
        <taxon>Paraconexibacter</taxon>
    </lineage>
</organism>
<sequence length="248" mass="26545">MSSTTAPTPDELLVIWHEIECGSYDVDLSLWQELAGRGTVLDVGAGTGRVALHLAARGAQVTALDLHEPLLAELRRRARGLDLVVPTLAADARTFDAGEARFDTILIPMQTLQLLGGESARAAFLAAARRHLNPGGIVAAALADALEAFDEDHSEPPLPDMREVGGVVYCSRPVAVREHERTVSIERIRETVDTAGRRTVSGDILHLDRVTAAQFTAEGAALGFTALPPRQIPQTDEYVGSSVAMLRA</sequence>
<dbReference type="CDD" id="cd02440">
    <property type="entry name" value="AdoMet_MTases"/>
    <property type="match status" value="1"/>
</dbReference>
<dbReference type="EMBL" id="CP114014">
    <property type="protein sequence ID" value="XAY05707.1"/>
    <property type="molecule type" value="Genomic_DNA"/>
</dbReference>
<proteinExistence type="predicted"/>
<accession>A0AAU7AVN2</accession>
<evidence type="ECO:0000259" key="1">
    <source>
        <dbReference type="Pfam" id="PF13649"/>
    </source>
</evidence>
<dbReference type="InterPro" id="IPR041698">
    <property type="entry name" value="Methyltransf_25"/>
</dbReference>